<keyword evidence="2" id="KW-1185">Reference proteome</keyword>
<evidence type="ECO:0000313" key="2">
    <source>
        <dbReference type="Proteomes" id="UP000441717"/>
    </source>
</evidence>
<dbReference type="GO" id="GO:0008990">
    <property type="term" value="F:rRNA (guanine-N2-)-methyltransferase activity"/>
    <property type="evidence" value="ECO:0007669"/>
    <property type="project" value="InterPro"/>
</dbReference>
<dbReference type="Gene3D" id="3.40.50.150">
    <property type="entry name" value="Vaccinia Virus protein VP39"/>
    <property type="match status" value="1"/>
</dbReference>
<proteinExistence type="predicted"/>
<dbReference type="Proteomes" id="UP000441717">
    <property type="component" value="Unassembled WGS sequence"/>
</dbReference>
<dbReference type="EMBL" id="WHYR01000021">
    <property type="protein sequence ID" value="MQL52373.1"/>
    <property type="molecule type" value="Genomic_DNA"/>
</dbReference>
<dbReference type="InterPro" id="IPR007536">
    <property type="entry name" value="16SrRNA_methylTrfase_J"/>
</dbReference>
<dbReference type="Pfam" id="PF04445">
    <property type="entry name" value="SAM_MT"/>
    <property type="match status" value="1"/>
</dbReference>
<dbReference type="CDD" id="cd02440">
    <property type="entry name" value="AdoMet_MTases"/>
    <property type="match status" value="1"/>
</dbReference>
<comment type="caution">
    <text evidence="1">The sequence shown here is derived from an EMBL/GenBank/DDBJ whole genome shotgun (WGS) entry which is preliminary data.</text>
</comment>
<gene>
    <name evidence="1" type="ORF">GFC01_08870</name>
</gene>
<dbReference type="AlphaFoldDB" id="A0A6N7IS44"/>
<dbReference type="InterPro" id="IPR029063">
    <property type="entry name" value="SAM-dependent_MTases_sf"/>
</dbReference>
<dbReference type="RefSeq" id="WP_194174882.1">
    <property type="nucleotide sequence ID" value="NZ_WHYR01000021.1"/>
</dbReference>
<sequence>EEGRVVGVESSPVLAALVEHGLAGYRGRGSEDLDRARTRVEVVCADHFEYLRSIPRNSFDVVYFDPMFRCPLRLSSAMEPVRGVANPQPLRREALQEALRVARRRVVVKETRESGEFARLGIGNVQGGKYSPVAYGVLVKEVGSGV</sequence>
<dbReference type="PANTHER" id="PTHR36112:SF1">
    <property type="entry name" value="RIBOSOMAL RNA SMALL SUBUNIT METHYLTRANSFERASE J"/>
    <property type="match status" value="1"/>
</dbReference>
<protein>
    <recommendedName>
        <fullName evidence="3">Class I SAM-dependent methyltransferase</fullName>
    </recommendedName>
</protein>
<name>A0A6N7IS44_9FIRM</name>
<organism evidence="1 2">
    <name type="scientific">Desulfofundulus thermobenzoicus</name>
    <dbReference type="NCBI Taxonomy" id="29376"/>
    <lineage>
        <taxon>Bacteria</taxon>
        <taxon>Bacillati</taxon>
        <taxon>Bacillota</taxon>
        <taxon>Clostridia</taxon>
        <taxon>Eubacteriales</taxon>
        <taxon>Peptococcaceae</taxon>
        <taxon>Desulfofundulus</taxon>
    </lineage>
</organism>
<reference evidence="1 2" key="1">
    <citation type="submission" date="2019-10" db="EMBL/GenBank/DDBJ databases">
        <title>Comparative genomics of sulfur disproportionating microorganisms.</title>
        <authorList>
            <person name="Ward L.M."/>
            <person name="Bertran E."/>
            <person name="Johnston D."/>
        </authorList>
    </citation>
    <scope>NUCLEOTIDE SEQUENCE [LARGE SCALE GENOMIC DNA]</scope>
    <source>
        <strain evidence="1 2">DSM 14055</strain>
    </source>
</reference>
<evidence type="ECO:0008006" key="3">
    <source>
        <dbReference type="Google" id="ProtNLM"/>
    </source>
</evidence>
<dbReference type="SUPFAM" id="SSF53335">
    <property type="entry name" value="S-adenosyl-L-methionine-dependent methyltransferases"/>
    <property type="match status" value="1"/>
</dbReference>
<evidence type="ECO:0000313" key="1">
    <source>
        <dbReference type="EMBL" id="MQL52373.1"/>
    </source>
</evidence>
<feature type="non-terminal residue" evidence="1">
    <location>
        <position position="1"/>
    </location>
</feature>
<dbReference type="PANTHER" id="PTHR36112">
    <property type="entry name" value="RIBOSOMAL RNA SMALL SUBUNIT METHYLTRANSFERASE J"/>
    <property type="match status" value="1"/>
</dbReference>
<accession>A0A6N7IS44</accession>